<feature type="non-terminal residue" evidence="1">
    <location>
        <position position="251"/>
    </location>
</feature>
<evidence type="ECO:0000313" key="2">
    <source>
        <dbReference type="Proteomes" id="UP000704712"/>
    </source>
</evidence>
<gene>
    <name evidence="1" type="ORF">GN958_ATG18363</name>
</gene>
<dbReference type="Proteomes" id="UP000704712">
    <property type="component" value="Unassembled WGS sequence"/>
</dbReference>
<dbReference type="EMBL" id="JAACNO010002547">
    <property type="protein sequence ID" value="KAF4132451.1"/>
    <property type="molecule type" value="Genomic_DNA"/>
</dbReference>
<name>A0A8S9TUR9_PHYIN</name>
<evidence type="ECO:0000313" key="1">
    <source>
        <dbReference type="EMBL" id="KAF4132451.1"/>
    </source>
</evidence>
<reference evidence="1" key="1">
    <citation type="submission" date="2020-03" db="EMBL/GenBank/DDBJ databases">
        <title>Hybrid Assembly of Korean Phytophthora infestans isolates.</title>
        <authorList>
            <person name="Prokchorchik M."/>
            <person name="Lee Y."/>
            <person name="Seo J."/>
            <person name="Cho J.-H."/>
            <person name="Park Y.-E."/>
            <person name="Jang D.-C."/>
            <person name="Im J.-S."/>
            <person name="Choi J.-G."/>
            <person name="Park H.-J."/>
            <person name="Lee G.-B."/>
            <person name="Lee Y.-G."/>
            <person name="Hong S.-Y."/>
            <person name="Cho K."/>
            <person name="Sohn K.H."/>
        </authorList>
    </citation>
    <scope>NUCLEOTIDE SEQUENCE</scope>
    <source>
        <strain evidence="1">KR_2_A2</strain>
    </source>
</reference>
<sequence>QLEAIHSKLRKLLDRVIPVEVGLRILDIFILQHNVSVGARYQRNPAFKGTNFRSVVQSAVIVFPDRIAHGYKVQRYNANRGGAAPSAEHQPWERIFDMIHLRTNNVEVDILARNAPADDIRSLLSATCIKRKHLSRERFAGLLGLKPKYDAVREFSAQEFSLLKQLRAEQLASKQPWSSSEVVSTILYNCAVERLDNSALNIRKRGIRAIAIRLPGIDDQSKKKPIVIGQRIILTTDKSICDDVVTPDEVH</sequence>
<organism evidence="1 2">
    <name type="scientific">Phytophthora infestans</name>
    <name type="common">Potato late blight agent</name>
    <name type="synonym">Botrytis infestans</name>
    <dbReference type="NCBI Taxonomy" id="4787"/>
    <lineage>
        <taxon>Eukaryota</taxon>
        <taxon>Sar</taxon>
        <taxon>Stramenopiles</taxon>
        <taxon>Oomycota</taxon>
        <taxon>Peronosporomycetes</taxon>
        <taxon>Peronosporales</taxon>
        <taxon>Peronosporaceae</taxon>
        <taxon>Phytophthora</taxon>
    </lineage>
</organism>
<accession>A0A8S9TUR9</accession>
<protein>
    <submittedName>
        <fullName evidence="1">Uncharacterized protein</fullName>
    </submittedName>
</protein>
<proteinExistence type="predicted"/>
<dbReference type="AlphaFoldDB" id="A0A8S9TUR9"/>
<comment type="caution">
    <text evidence="1">The sequence shown here is derived from an EMBL/GenBank/DDBJ whole genome shotgun (WGS) entry which is preliminary data.</text>
</comment>